<dbReference type="EMBL" id="BTSX01000002">
    <property type="protein sequence ID" value="GMS82616.1"/>
    <property type="molecule type" value="Genomic_DNA"/>
</dbReference>
<keyword evidence="2" id="KW-1185">Reference proteome</keyword>
<name>A0AAV5SGX1_9BILA</name>
<evidence type="ECO:0000313" key="1">
    <source>
        <dbReference type="EMBL" id="GMS82616.1"/>
    </source>
</evidence>
<reference evidence="1" key="1">
    <citation type="submission" date="2023-10" db="EMBL/GenBank/DDBJ databases">
        <title>Genome assembly of Pristionchus species.</title>
        <authorList>
            <person name="Yoshida K."/>
            <person name="Sommer R.J."/>
        </authorList>
    </citation>
    <scope>NUCLEOTIDE SEQUENCE</scope>
    <source>
        <strain evidence="1">RS0144</strain>
    </source>
</reference>
<organism evidence="1 2">
    <name type="scientific">Pristionchus entomophagus</name>
    <dbReference type="NCBI Taxonomy" id="358040"/>
    <lineage>
        <taxon>Eukaryota</taxon>
        <taxon>Metazoa</taxon>
        <taxon>Ecdysozoa</taxon>
        <taxon>Nematoda</taxon>
        <taxon>Chromadorea</taxon>
        <taxon>Rhabditida</taxon>
        <taxon>Rhabditina</taxon>
        <taxon>Diplogasteromorpha</taxon>
        <taxon>Diplogasteroidea</taxon>
        <taxon>Neodiplogasteridae</taxon>
        <taxon>Pristionchus</taxon>
    </lineage>
</organism>
<comment type="caution">
    <text evidence="1">The sequence shown here is derived from an EMBL/GenBank/DDBJ whole genome shotgun (WGS) entry which is preliminary data.</text>
</comment>
<accession>A0AAV5SGX1</accession>
<gene>
    <name evidence="1" type="ORF">PENTCL1PPCAC_4791</name>
</gene>
<dbReference type="AlphaFoldDB" id="A0AAV5SGX1"/>
<evidence type="ECO:0000313" key="2">
    <source>
        <dbReference type="Proteomes" id="UP001432027"/>
    </source>
</evidence>
<protein>
    <recommendedName>
        <fullName evidence="3">C2H2-type domain-containing protein</fullName>
    </recommendedName>
</protein>
<evidence type="ECO:0008006" key="3">
    <source>
        <dbReference type="Google" id="ProtNLM"/>
    </source>
</evidence>
<proteinExistence type="predicted"/>
<sequence>MRFGLHSEYPIHNLEHFINQKHYRLSITRLLLWLQQLRHRPFRRRNHRLSGRCFNQSGLSCDIIETKRSMLAAVPVSNHVVHASRFECARCTDVNTRLTAEHLRMVLHVSHIIFNGGYFL</sequence>
<dbReference type="Proteomes" id="UP001432027">
    <property type="component" value="Unassembled WGS sequence"/>
</dbReference>